<evidence type="ECO:0000256" key="7">
    <source>
        <dbReference type="ARBA" id="ARBA00022962"/>
    </source>
</evidence>
<comment type="catalytic activity">
    <reaction evidence="1">
        <text>chorismate + L-glutamine = 4-amino-4-deoxychorismate + L-glutamate</text>
        <dbReference type="Rhea" id="RHEA:11672"/>
        <dbReference type="ChEBI" id="CHEBI:29748"/>
        <dbReference type="ChEBI" id="CHEBI:29985"/>
        <dbReference type="ChEBI" id="CHEBI:58359"/>
        <dbReference type="ChEBI" id="CHEBI:58406"/>
        <dbReference type="EC" id="2.6.1.85"/>
    </reaction>
</comment>
<dbReference type="GO" id="GO:0000162">
    <property type="term" value="P:L-tryptophan biosynthetic process"/>
    <property type="evidence" value="ECO:0007669"/>
    <property type="project" value="TreeGrafter"/>
</dbReference>
<evidence type="ECO:0000259" key="12">
    <source>
        <dbReference type="Pfam" id="PF00425"/>
    </source>
</evidence>
<dbReference type="AlphaFoldDB" id="C1E2K6"/>
<evidence type="ECO:0000256" key="6">
    <source>
        <dbReference type="ARBA" id="ARBA00022909"/>
    </source>
</evidence>
<dbReference type="UniPathway" id="UPA00077">
    <property type="reaction ID" value="UER00149"/>
</dbReference>
<dbReference type="InterPro" id="IPR019999">
    <property type="entry name" value="Anth_synth_I-like"/>
</dbReference>
<reference evidence="14 15" key="1">
    <citation type="journal article" date="2009" name="Science">
        <title>Green evolution and dynamic adaptations revealed by genomes of the marine picoeukaryotes Micromonas.</title>
        <authorList>
            <person name="Worden A.Z."/>
            <person name="Lee J.H."/>
            <person name="Mock T."/>
            <person name="Rouze P."/>
            <person name="Simmons M.P."/>
            <person name="Aerts A.L."/>
            <person name="Allen A.E."/>
            <person name="Cuvelier M.L."/>
            <person name="Derelle E."/>
            <person name="Everett M.V."/>
            <person name="Foulon E."/>
            <person name="Grimwood J."/>
            <person name="Gundlach H."/>
            <person name="Henrissat B."/>
            <person name="Napoli C."/>
            <person name="McDonald S.M."/>
            <person name="Parker M.S."/>
            <person name="Rombauts S."/>
            <person name="Salamov A."/>
            <person name="Von Dassow P."/>
            <person name="Badger J.H."/>
            <person name="Coutinho P.M."/>
            <person name="Demir E."/>
            <person name="Dubchak I."/>
            <person name="Gentemann C."/>
            <person name="Eikrem W."/>
            <person name="Gready J.E."/>
            <person name="John U."/>
            <person name="Lanier W."/>
            <person name="Lindquist E.A."/>
            <person name="Lucas S."/>
            <person name="Mayer K.F."/>
            <person name="Moreau H."/>
            <person name="Not F."/>
            <person name="Otillar R."/>
            <person name="Panaud O."/>
            <person name="Pangilinan J."/>
            <person name="Paulsen I."/>
            <person name="Piegu B."/>
            <person name="Poliakov A."/>
            <person name="Robbens S."/>
            <person name="Schmutz J."/>
            <person name="Toulza E."/>
            <person name="Wyss T."/>
            <person name="Zelensky A."/>
            <person name="Zhou K."/>
            <person name="Armbrust E.V."/>
            <person name="Bhattacharya D."/>
            <person name="Goodenough U.W."/>
            <person name="Van de Peer Y."/>
            <person name="Grigoriev I.V."/>
        </authorList>
    </citation>
    <scope>NUCLEOTIDE SEQUENCE [LARGE SCALE GENOMIC DNA]</scope>
    <source>
        <strain evidence="15">RCC299 / NOUM17</strain>
    </source>
</reference>
<dbReference type="OrthoDB" id="64220at2759"/>
<name>C1E2K6_MICCC</name>
<proteinExistence type="inferred from homology"/>
<feature type="domain" description="Glutamine amidotransferase" evidence="11">
    <location>
        <begin position="89"/>
        <end position="254"/>
    </location>
</feature>
<dbReference type="KEGG" id="mis:MICPUN_79586"/>
<dbReference type="InterPro" id="IPR006805">
    <property type="entry name" value="Anth_synth_I_N"/>
</dbReference>
<evidence type="ECO:0000259" key="13">
    <source>
        <dbReference type="Pfam" id="PF04715"/>
    </source>
</evidence>
<dbReference type="Pfam" id="PF00425">
    <property type="entry name" value="Chorismate_bind"/>
    <property type="match status" value="1"/>
</dbReference>
<dbReference type="eggNOG" id="KOG1224">
    <property type="taxonomic scope" value="Eukaryota"/>
</dbReference>
<feature type="domain" description="Glutamine amidotransferase" evidence="11">
    <location>
        <begin position="273"/>
        <end position="312"/>
    </location>
</feature>
<dbReference type="EC" id="2.6.1.85" evidence="4"/>
<comment type="similarity">
    <text evidence="3">In the C-terminal section; belongs to the anthranilate synthase component I family.</text>
</comment>
<dbReference type="STRING" id="296587.C1E2K6"/>
<dbReference type="InterPro" id="IPR017926">
    <property type="entry name" value="GATASE"/>
</dbReference>
<sequence length="957" mass="100078">MPPDDGSLSDEEWLRRALDAARARDLVRDRLETLAASDGGDGDEFDRNVDDDASRAIVRGGDAPASVDRAAATAFGGWIPCDADADRTLLVDNYDSYTYNLYHLIAAVDGAPPVVVRNDAIAWHQLEPALRAGHFGRVVLSPGPGTPDRSDDVGICADVLSNAVDVPVLGVCLGHQALATAHGGVVGRAPVPMHGRLHVLVHDDSPLFAGIPSGGGTGEGGEGGSFVVTRYHSLAVDAASLPECLIPCAWTERGGGDGGGVPSNESATNAEIEDAGGVVMALRHRDRPHYGVQFHPESVCSRFGERLYRNFAAIAKAHNEGGSRTRPTEGVAGVMAPRGIDPAIVCIAPDAPTNATTGGFATVDGDGKTRLMWMRLPGALASTPGGSEALFWRLFGGDDAGAELNDPRARTIAAKDTFWLDSATASVAGQCPRSRFSFMGGRGGGLWRRLVYALPRPERESARAKAAARRAAEGAAARAGDDDAPRDPPIVSLSDEKNDGSDAGVDDLPFDFRCGFVGYLGYEMRAECDSPAPRHYSPVPDAALYFADRAVAVDHSNDDVYLLALEAEGDARSWMAETERTVLALGSFDATKANKGDKQTGSASHTNEAAYAYEGGFTFRRDRDEYVGDVQACQRAIDRGETYEVCLTNELRRTVGELSLGAGGDGEVGGSIPAPRAPDPATLYSVLRRTNPAPYAAFLCFGGCDFGGAPDNSSAVSSDVTSDNSSDPLADVVAVCCSSPERFLRLSAGGVLEAKPIKGTAPRVQPLGCDADVAEASKLATSVKDRAENLMIVDLLRNDLGRVCVPGTVSVPGLMKIESYASVHQLVSTVQGTKRGGVPTAACVAAAFPPGSMTGAPKFRTVEIIDTLEPGPRGVYSGSVGYISVPRKSGDGAFDLNVVIRTAVVKPGLRGGGVWVGSGGAITALSDPVGEWEEMTLKARAVLRAIRACDEAASGTV</sequence>
<keyword evidence="15" id="KW-1185">Reference proteome</keyword>
<feature type="region of interest" description="Disordered" evidence="10">
    <location>
        <begin position="463"/>
        <end position="504"/>
    </location>
</feature>
<dbReference type="RefSeq" id="XP_002501104.1">
    <property type="nucleotide sequence ID" value="XM_002501058.1"/>
</dbReference>
<dbReference type="PROSITE" id="PS51273">
    <property type="entry name" value="GATASE_TYPE_1"/>
    <property type="match status" value="1"/>
</dbReference>
<organism evidence="14 15">
    <name type="scientific">Micromonas commoda (strain RCC299 / NOUM17 / CCMP2709)</name>
    <name type="common">Picoplanktonic green alga</name>
    <dbReference type="NCBI Taxonomy" id="296587"/>
    <lineage>
        <taxon>Eukaryota</taxon>
        <taxon>Viridiplantae</taxon>
        <taxon>Chlorophyta</taxon>
        <taxon>Mamiellophyceae</taxon>
        <taxon>Mamiellales</taxon>
        <taxon>Mamiellaceae</taxon>
        <taxon>Micromonas</taxon>
    </lineage>
</organism>
<evidence type="ECO:0000256" key="8">
    <source>
        <dbReference type="ARBA" id="ARBA00031329"/>
    </source>
</evidence>
<dbReference type="InterPro" id="IPR006221">
    <property type="entry name" value="TrpG/PapA_dom"/>
</dbReference>
<evidence type="ECO:0000256" key="9">
    <source>
        <dbReference type="ARBA" id="ARBA00031904"/>
    </source>
</evidence>
<evidence type="ECO:0000256" key="5">
    <source>
        <dbReference type="ARBA" id="ARBA00022679"/>
    </source>
</evidence>
<dbReference type="InterPro" id="IPR029062">
    <property type="entry name" value="Class_I_gatase-like"/>
</dbReference>
<keyword evidence="6" id="KW-0289">Folate biosynthesis</keyword>
<evidence type="ECO:0000313" key="14">
    <source>
        <dbReference type="EMBL" id="ACO62362.1"/>
    </source>
</evidence>
<dbReference type="PANTHER" id="PTHR11236">
    <property type="entry name" value="AMINOBENZOATE/ANTHRANILATE SYNTHASE"/>
    <property type="match status" value="1"/>
</dbReference>
<dbReference type="Pfam" id="PF04715">
    <property type="entry name" value="Anth_synt_I_N"/>
    <property type="match status" value="1"/>
</dbReference>
<dbReference type="GeneID" id="8241863"/>
<dbReference type="GO" id="GO:0046820">
    <property type="term" value="F:4-amino-4-deoxychorismate synthase activity"/>
    <property type="evidence" value="ECO:0007669"/>
    <property type="project" value="UniProtKB-EC"/>
</dbReference>
<dbReference type="InParanoid" id="C1E2K6"/>
<dbReference type="PRINTS" id="PR00099">
    <property type="entry name" value="CPSGATASE"/>
</dbReference>
<dbReference type="Gene3D" id="3.40.50.880">
    <property type="match status" value="1"/>
</dbReference>
<protein>
    <recommendedName>
        <fullName evidence="4">aminodeoxychorismate synthase</fullName>
        <ecNumber evidence="4">2.6.1.85</ecNumber>
    </recommendedName>
    <alternativeName>
        <fullName evidence="8">Para-aminobenzoate synthase</fullName>
    </alternativeName>
    <alternativeName>
        <fullName evidence="9">p-aminobenzoic acid synthase</fullName>
    </alternativeName>
</protein>
<dbReference type="PANTHER" id="PTHR11236:SF18">
    <property type="entry name" value="AMINODEOXYCHORISMATE SYNTHASE"/>
    <property type="match status" value="1"/>
</dbReference>
<gene>
    <name evidence="14" type="ORF">MICPUN_79586</name>
</gene>
<comment type="pathway">
    <text evidence="2">Cofactor biosynthesis; tetrahydrofolate biosynthesis; 4-aminobenzoate from chorismate: step 1/2.</text>
</comment>
<feature type="domain" description="Chorismate-utilising enzyme C-terminal" evidence="12">
    <location>
        <begin position="623"/>
        <end position="938"/>
    </location>
</feature>
<dbReference type="GO" id="GO:0046656">
    <property type="term" value="P:folic acid biosynthetic process"/>
    <property type="evidence" value="ECO:0007669"/>
    <property type="project" value="UniProtKB-KW"/>
</dbReference>
<dbReference type="GO" id="GO:0008153">
    <property type="term" value="P:4-aminobenzoate biosynthetic process"/>
    <property type="evidence" value="ECO:0007669"/>
    <property type="project" value="TreeGrafter"/>
</dbReference>
<evidence type="ECO:0000256" key="10">
    <source>
        <dbReference type="SAM" id="MobiDB-lite"/>
    </source>
</evidence>
<dbReference type="GO" id="GO:0046654">
    <property type="term" value="P:tetrahydrofolate biosynthetic process"/>
    <property type="evidence" value="ECO:0007669"/>
    <property type="project" value="UniProtKB-UniPathway"/>
</dbReference>
<dbReference type="OMA" id="DWSVNIR"/>
<keyword evidence="7" id="KW-0315">Glutamine amidotransferase</keyword>
<evidence type="ECO:0000313" key="15">
    <source>
        <dbReference type="Proteomes" id="UP000002009"/>
    </source>
</evidence>
<evidence type="ECO:0000256" key="4">
    <source>
        <dbReference type="ARBA" id="ARBA00013139"/>
    </source>
</evidence>
<dbReference type="CDD" id="cd01743">
    <property type="entry name" value="GATase1_Anthranilate_Synthase"/>
    <property type="match status" value="1"/>
</dbReference>
<dbReference type="EMBL" id="CP001324">
    <property type="protein sequence ID" value="ACO62362.1"/>
    <property type="molecule type" value="Genomic_DNA"/>
</dbReference>
<feature type="domain" description="Anthranilate synthase component I N-terminal" evidence="13">
    <location>
        <begin position="412"/>
        <end position="562"/>
    </location>
</feature>
<accession>C1E2K6</accession>
<keyword evidence="5" id="KW-0808">Transferase</keyword>
<evidence type="ECO:0000259" key="11">
    <source>
        <dbReference type="Pfam" id="PF00117"/>
    </source>
</evidence>
<dbReference type="FunCoup" id="C1E2K6">
    <property type="interactions" value="448"/>
</dbReference>
<dbReference type="Proteomes" id="UP000002009">
    <property type="component" value="Chromosome 3"/>
</dbReference>
<dbReference type="PRINTS" id="PR00095">
    <property type="entry name" value="ANTSNTHASEI"/>
</dbReference>
<dbReference type="InterPro" id="IPR005801">
    <property type="entry name" value="ADC_synthase"/>
</dbReference>
<dbReference type="SUPFAM" id="SSF52317">
    <property type="entry name" value="Class I glutamine amidotransferase-like"/>
    <property type="match status" value="1"/>
</dbReference>
<evidence type="ECO:0000256" key="1">
    <source>
        <dbReference type="ARBA" id="ARBA00001000"/>
    </source>
</evidence>
<evidence type="ECO:0000256" key="3">
    <source>
        <dbReference type="ARBA" id="ARBA00005970"/>
    </source>
</evidence>
<evidence type="ECO:0000256" key="2">
    <source>
        <dbReference type="ARBA" id="ARBA00005009"/>
    </source>
</evidence>
<dbReference type="Gene3D" id="3.60.120.10">
    <property type="entry name" value="Anthranilate synthase"/>
    <property type="match status" value="1"/>
</dbReference>
<dbReference type="GO" id="GO:0005737">
    <property type="term" value="C:cytoplasm"/>
    <property type="evidence" value="ECO:0007669"/>
    <property type="project" value="TreeGrafter"/>
</dbReference>
<dbReference type="InterPro" id="IPR015890">
    <property type="entry name" value="Chorismate_C"/>
</dbReference>
<dbReference type="Pfam" id="PF00117">
    <property type="entry name" value="GATase"/>
    <property type="match status" value="2"/>
</dbReference>
<dbReference type="SUPFAM" id="SSF56322">
    <property type="entry name" value="ADC synthase"/>
    <property type="match status" value="1"/>
</dbReference>